<protein>
    <submittedName>
        <fullName evidence="3">Uncharacterized protein</fullName>
    </submittedName>
</protein>
<feature type="compositionally biased region" description="Polar residues" evidence="1">
    <location>
        <begin position="125"/>
        <end position="143"/>
    </location>
</feature>
<dbReference type="Proteomes" id="UP000677228">
    <property type="component" value="Unassembled WGS sequence"/>
</dbReference>
<comment type="caution">
    <text evidence="3">The sequence shown here is derived from an EMBL/GenBank/DDBJ whole genome shotgun (WGS) entry which is preliminary data.</text>
</comment>
<feature type="region of interest" description="Disordered" evidence="1">
    <location>
        <begin position="31"/>
        <end position="145"/>
    </location>
</feature>
<evidence type="ECO:0000313" key="4">
    <source>
        <dbReference type="EMBL" id="CAF3549070.1"/>
    </source>
</evidence>
<evidence type="ECO:0000256" key="1">
    <source>
        <dbReference type="SAM" id="MobiDB-lite"/>
    </source>
</evidence>
<sequence length="323" mass="36713">MEHYSHLPNCPNRNSPTLWVIKTACSCQSAVPLSPRQSPQKQTTQSQLPTTMLPPKQPKTIQQKAVLHAAATKAKTLPELSHPLQRRNSADCASQEQQPQAYREEEKRRSSLSNSLPPILEHSSENNNRLSPPISPSQGQRSAGTVFPPEAIFSIYEQRYSQAQQQLQLELHRPSGFLNIESISNHRQHDTNRITQLIQYPYASYQQECSTPPSSPQQQRKHQHHLISTQVQSQQQQQQQPPLPSSHHLQSHYINNTNNNSINSHNNRISDQSMAVTDPQEAYIRLANYSMKKSEQLVPHYNIRSPKAYGGYVVSVAELEFIE</sequence>
<gene>
    <name evidence="3" type="ORF">GPM918_LOCUS8143</name>
    <name evidence="2" type="ORF">OVA965_LOCUS2952</name>
    <name evidence="5" type="ORF">SRO942_LOCUS8143</name>
    <name evidence="4" type="ORF">TMI583_LOCUS2951</name>
</gene>
<evidence type="ECO:0000313" key="2">
    <source>
        <dbReference type="EMBL" id="CAF0768546.1"/>
    </source>
</evidence>
<organism evidence="3 6">
    <name type="scientific">Didymodactylos carnosus</name>
    <dbReference type="NCBI Taxonomy" id="1234261"/>
    <lineage>
        <taxon>Eukaryota</taxon>
        <taxon>Metazoa</taxon>
        <taxon>Spiralia</taxon>
        <taxon>Gnathifera</taxon>
        <taxon>Rotifera</taxon>
        <taxon>Eurotatoria</taxon>
        <taxon>Bdelloidea</taxon>
        <taxon>Philodinida</taxon>
        <taxon>Philodinidae</taxon>
        <taxon>Didymodactylos</taxon>
    </lineage>
</organism>
<reference evidence="3" key="1">
    <citation type="submission" date="2021-02" db="EMBL/GenBank/DDBJ databases">
        <authorList>
            <person name="Nowell W R."/>
        </authorList>
    </citation>
    <scope>NUCLEOTIDE SEQUENCE</scope>
</reference>
<feature type="compositionally biased region" description="Polar residues" evidence="1">
    <location>
        <begin position="31"/>
        <end position="50"/>
    </location>
</feature>
<dbReference type="EMBL" id="CAJNOQ010001388">
    <property type="protein sequence ID" value="CAF0891419.1"/>
    <property type="molecule type" value="Genomic_DNA"/>
</dbReference>
<feature type="compositionally biased region" description="Polar residues" evidence="1">
    <location>
        <begin position="205"/>
        <end position="218"/>
    </location>
</feature>
<dbReference type="EMBL" id="CAJOBC010001388">
    <property type="protein sequence ID" value="CAF3675640.1"/>
    <property type="molecule type" value="Genomic_DNA"/>
</dbReference>
<dbReference type="AlphaFoldDB" id="A0A813Z0W9"/>
<dbReference type="Proteomes" id="UP000682733">
    <property type="component" value="Unassembled WGS sequence"/>
</dbReference>
<keyword evidence="6" id="KW-1185">Reference proteome</keyword>
<feature type="region of interest" description="Disordered" evidence="1">
    <location>
        <begin position="205"/>
        <end position="267"/>
    </location>
</feature>
<evidence type="ECO:0000313" key="5">
    <source>
        <dbReference type="EMBL" id="CAF3675640.1"/>
    </source>
</evidence>
<evidence type="ECO:0000313" key="3">
    <source>
        <dbReference type="EMBL" id="CAF0891419.1"/>
    </source>
</evidence>
<accession>A0A813Z0W9</accession>
<dbReference type="Proteomes" id="UP000681722">
    <property type="component" value="Unassembled WGS sequence"/>
</dbReference>
<dbReference type="Proteomes" id="UP000663829">
    <property type="component" value="Unassembled WGS sequence"/>
</dbReference>
<dbReference type="EMBL" id="CAJOBA010000677">
    <property type="protein sequence ID" value="CAF3549070.1"/>
    <property type="molecule type" value="Genomic_DNA"/>
</dbReference>
<dbReference type="EMBL" id="CAJNOK010000677">
    <property type="protein sequence ID" value="CAF0768546.1"/>
    <property type="molecule type" value="Genomic_DNA"/>
</dbReference>
<proteinExistence type="predicted"/>
<evidence type="ECO:0000313" key="6">
    <source>
        <dbReference type="Proteomes" id="UP000663829"/>
    </source>
</evidence>
<name>A0A813Z0W9_9BILA</name>
<feature type="compositionally biased region" description="Low complexity" evidence="1">
    <location>
        <begin position="232"/>
        <end position="267"/>
    </location>
</feature>
<feature type="compositionally biased region" description="Polar residues" evidence="1">
    <location>
        <begin position="91"/>
        <end position="100"/>
    </location>
</feature>